<organism evidence="5 6">
    <name type="scientific">Mizuhopecten yessoensis</name>
    <name type="common">Japanese scallop</name>
    <name type="synonym">Patinopecten yessoensis</name>
    <dbReference type="NCBI Taxonomy" id="6573"/>
    <lineage>
        <taxon>Eukaryota</taxon>
        <taxon>Metazoa</taxon>
        <taxon>Spiralia</taxon>
        <taxon>Lophotrochozoa</taxon>
        <taxon>Mollusca</taxon>
        <taxon>Bivalvia</taxon>
        <taxon>Autobranchia</taxon>
        <taxon>Pteriomorphia</taxon>
        <taxon>Pectinida</taxon>
        <taxon>Pectinoidea</taxon>
        <taxon>Pectinidae</taxon>
        <taxon>Mizuhopecten</taxon>
    </lineage>
</organism>
<gene>
    <name evidence="5" type="ORF">KP79_PYT18452</name>
</gene>
<dbReference type="OrthoDB" id="2384350at2759"/>
<comment type="caution">
    <text evidence="5">The sequence shown here is derived from an EMBL/GenBank/DDBJ whole genome shotgun (WGS) entry which is preliminary data.</text>
</comment>
<feature type="region of interest" description="Disordered" evidence="3">
    <location>
        <begin position="1"/>
        <end position="21"/>
    </location>
</feature>
<feature type="domain" description="HECT" evidence="4">
    <location>
        <begin position="117"/>
        <end position="441"/>
    </location>
</feature>
<dbReference type="Gene3D" id="3.30.2410.10">
    <property type="entry name" value="Hect, E3 ligase catalytic domain"/>
    <property type="match status" value="1"/>
</dbReference>
<accession>A0A210QRZ3</accession>
<dbReference type="Proteomes" id="UP000242188">
    <property type="component" value="Unassembled WGS sequence"/>
</dbReference>
<dbReference type="GO" id="GO:0004842">
    <property type="term" value="F:ubiquitin-protein transferase activity"/>
    <property type="evidence" value="ECO:0007669"/>
    <property type="project" value="InterPro"/>
</dbReference>
<evidence type="ECO:0000256" key="1">
    <source>
        <dbReference type="ARBA" id="ARBA00022786"/>
    </source>
</evidence>
<dbReference type="Pfam" id="PF00632">
    <property type="entry name" value="HECT"/>
    <property type="match status" value="1"/>
</dbReference>
<dbReference type="Gene3D" id="3.90.1750.10">
    <property type="entry name" value="Hect, E3 ligase catalytic domains"/>
    <property type="match status" value="1"/>
</dbReference>
<reference evidence="5 6" key="1">
    <citation type="journal article" date="2017" name="Nat. Ecol. Evol.">
        <title>Scallop genome provides insights into evolution of bilaterian karyotype and development.</title>
        <authorList>
            <person name="Wang S."/>
            <person name="Zhang J."/>
            <person name="Jiao W."/>
            <person name="Li J."/>
            <person name="Xun X."/>
            <person name="Sun Y."/>
            <person name="Guo X."/>
            <person name="Huan P."/>
            <person name="Dong B."/>
            <person name="Zhang L."/>
            <person name="Hu X."/>
            <person name="Sun X."/>
            <person name="Wang J."/>
            <person name="Zhao C."/>
            <person name="Wang Y."/>
            <person name="Wang D."/>
            <person name="Huang X."/>
            <person name="Wang R."/>
            <person name="Lv J."/>
            <person name="Li Y."/>
            <person name="Zhang Z."/>
            <person name="Liu B."/>
            <person name="Lu W."/>
            <person name="Hui Y."/>
            <person name="Liang J."/>
            <person name="Zhou Z."/>
            <person name="Hou R."/>
            <person name="Li X."/>
            <person name="Liu Y."/>
            <person name="Li H."/>
            <person name="Ning X."/>
            <person name="Lin Y."/>
            <person name="Zhao L."/>
            <person name="Xing Q."/>
            <person name="Dou J."/>
            <person name="Li Y."/>
            <person name="Mao J."/>
            <person name="Guo H."/>
            <person name="Dou H."/>
            <person name="Li T."/>
            <person name="Mu C."/>
            <person name="Jiang W."/>
            <person name="Fu Q."/>
            <person name="Fu X."/>
            <person name="Miao Y."/>
            <person name="Liu J."/>
            <person name="Yu Q."/>
            <person name="Li R."/>
            <person name="Liao H."/>
            <person name="Li X."/>
            <person name="Kong Y."/>
            <person name="Jiang Z."/>
            <person name="Chourrout D."/>
            <person name="Li R."/>
            <person name="Bao Z."/>
        </authorList>
    </citation>
    <scope>NUCLEOTIDE SEQUENCE [LARGE SCALE GENOMIC DNA]</scope>
    <source>
        <strain evidence="5 6">PY_sf001</strain>
    </source>
</reference>
<sequence>MLTDREGQASEARSAGEGGGASCPHAWSLGDSDACVMGGSNSVTKESTLPKTFMGAWKDVGCIAVFPAVGDLVDNVHALRKATEDIIGDNITKFVIEVDRPQLFTIAICHYKNKFLKPEQVHESPWILFKNEDPYDGNALRREFYSMFFHSCLFEERLWVGVGRRLVPSNEINKTSEKQLSALGVAIVEAIVNGDCGFPYLNEALYHFIIGDNEYEKYLRMEDIPDPDILHFTQQLMAARTDDDVTNVVSSEAGVCISGIGWPEGRPVQMKNRDDLVHHLAKWSVIEKRRTAIDQLKEGLNYKKFLDSLKTNKLLKCLLVFSGEYCVTANYLRAMLSDSLARLRVNNKKEGEAKNYFEILLGEITDEDAGYLFFFMTGVLDPPLRQMDLAVTFNLNSERTLPEATACNATLILPQGNSDYQAFKKSFITAIQFARVGFGNVSN</sequence>
<dbReference type="InterPro" id="IPR000569">
    <property type="entry name" value="HECT_dom"/>
</dbReference>
<protein>
    <recommendedName>
        <fullName evidence="4">HECT domain-containing protein</fullName>
    </recommendedName>
</protein>
<keyword evidence="6" id="KW-1185">Reference proteome</keyword>
<dbReference type="SUPFAM" id="SSF56204">
    <property type="entry name" value="Hect, E3 ligase catalytic domain"/>
    <property type="match status" value="1"/>
</dbReference>
<proteinExistence type="predicted"/>
<dbReference type="EMBL" id="NEDP02002242">
    <property type="protein sequence ID" value="OWF51479.1"/>
    <property type="molecule type" value="Genomic_DNA"/>
</dbReference>
<evidence type="ECO:0000259" key="4">
    <source>
        <dbReference type="PROSITE" id="PS50237"/>
    </source>
</evidence>
<keyword evidence="1 2" id="KW-0833">Ubl conjugation pathway</keyword>
<dbReference type="PROSITE" id="PS50237">
    <property type="entry name" value="HECT"/>
    <property type="match status" value="1"/>
</dbReference>
<name>A0A210QRZ3_MIZYE</name>
<evidence type="ECO:0000313" key="6">
    <source>
        <dbReference type="Proteomes" id="UP000242188"/>
    </source>
</evidence>
<evidence type="ECO:0000256" key="2">
    <source>
        <dbReference type="PROSITE-ProRule" id="PRU00104"/>
    </source>
</evidence>
<dbReference type="Gene3D" id="3.30.2160.10">
    <property type="entry name" value="Hect, E3 ligase catalytic domain"/>
    <property type="match status" value="1"/>
</dbReference>
<evidence type="ECO:0000256" key="3">
    <source>
        <dbReference type="SAM" id="MobiDB-lite"/>
    </source>
</evidence>
<feature type="active site" description="Glycyl thioester intermediate" evidence="2">
    <location>
        <position position="407"/>
    </location>
</feature>
<evidence type="ECO:0000313" key="5">
    <source>
        <dbReference type="EMBL" id="OWF51479.1"/>
    </source>
</evidence>
<dbReference type="AlphaFoldDB" id="A0A210QRZ3"/>
<dbReference type="InterPro" id="IPR035983">
    <property type="entry name" value="Hect_E3_ubiquitin_ligase"/>
</dbReference>